<accession>A0A658R5E7</accession>
<reference evidence="2 3" key="1">
    <citation type="submission" date="2016-01" db="EMBL/GenBank/DDBJ databases">
        <authorList>
            <person name="Peeters C."/>
        </authorList>
    </citation>
    <scope>NUCLEOTIDE SEQUENCE [LARGE SCALE GENOMIC DNA]</scope>
    <source>
        <strain evidence="2">LMG 29315</strain>
    </source>
</reference>
<evidence type="ECO:0000313" key="2">
    <source>
        <dbReference type="EMBL" id="SAL52572.1"/>
    </source>
</evidence>
<evidence type="ECO:0000313" key="3">
    <source>
        <dbReference type="Proteomes" id="UP000198263"/>
    </source>
</evidence>
<organism evidence="2 3">
    <name type="scientific">Caballeronia concitans</name>
    <dbReference type="NCBI Taxonomy" id="1777133"/>
    <lineage>
        <taxon>Bacteria</taxon>
        <taxon>Pseudomonadati</taxon>
        <taxon>Pseudomonadota</taxon>
        <taxon>Betaproteobacteria</taxon>
        <taxon>Burkholderiales</taxon>
        <taxon>Burkholderiaceae</taxon>
        <taxon>Caballeronia</taxon>
    </lineage>
</organism>
<comment type="caution">
    <text evidence="2">The sequence shown here is derived from an EMBL/GenBank/DDBJ whole genome shotgun (WGS) entry which is preliminary data.</text>
</comment>
<dbReference type="EMBL" id="FCNV02000029">
    <property type="protein sequence ID" value="SAL52572.1"/>
    <property type="molecule type" value="Genomic_DNA"/>
</dbReference>
<keyword evidence="1" id="KW-0732">Signal</keyword>
<dbReference type="AlphaFoldDB" id="A0A658R5E7"/>
<evidence type="ECO:0000256" key="1">
    <source>
        <dbReference type="SAM" id="SignalP"/>
    </source>
</evidence>
<feature type="chain" id="PRO_5025062145" description="Lipoprotein" evidence="1">
    <location>
        <begin position="23"/>
        <end position="384"/>
    </location>
</feature>
<evidence type="ECO:0008006" key="4">
    <source>
        <dbReference type="Google" id="ProtNLM"/>
    </source>
</evidence>
<gene>
    <name evidence="2" type="ORF">AWB72_05611</name>
</gene>
<feature type="signal peptide" evidence="1">
    <location>
        <begin position="1"/>
        <end position="22"/>
    </location>
</feature>
<dbReference type="Proteomes" id="UP000198263">
    <property type="component" value="Unassembled WGS sequence"/>
</dbReference>
<sequence>MSSVSSVCAGCLLVLASAGAVAGPDEDMIARQVAMKSAEAYAKDRVANYVNQNVASTAVPSGVGTTVFATIDLGTAAYDFSRSENDKQRAYAGSRAALAAYALLGGPAAPVLAAVLLVASVVEAGLAARQQAEMLKIYKQIEEDYTRVIEIDRLMVQADAIQYRQLVATATGALAEYATNINGYKRNCGSESGVATLAELDNCVAMLGKALFAARLFVRTADVIKGWQERNEGTFAKVNSALGINLGFLLDARASADSFTSKVEPEFDKILSSFTQIAAKLIVDGALQKPGLTTAEWVQMDCIDEAMSHARAGTDILVRGMVLGARITKLEVNAYLRGVATFRKSICQKVAKAGLPAEHAEILTSWMKIVASTSQRVRITFPNK</sequence>
<proteinExistence type="predicted"/>
<name>A0A658R5E7_9BURK</name>
<keyword evidence="3" id="KW-1185">Reference proteome</keyword>
<protein>
    <recommendedName>
        <fullName evidence="4">Lipoprotein</fullName>
    </recommendedName>
</protein>